<dbReference type="Proteomes" id="UP000298416">
    <property type="component" value="Unassembled WGS sequence"/>
</dbReference>
<protein>
    <submittedName>
        <fullName evidence="2">Uncharacterized protein</fullName>
    </submittedName>
</protein>
<dbReference type="GO" id="GO:0006508">
    <property type="term" value="P:proteolysis"/>
    <property type="evidence" value="ECO:0007669"/>
    <property type="project" value="InterPro"/>
</dbReference>
<dbReference type="Gene3D" id="3.40.50.1820">
    <property type="entry name" value="alpha/beta hydrolase"/>
    <property type="match status" value="1"/>
</dbReference>
<accession>A0A8X8XBA6</accession>
<dbReference type="AlphaFoldDB" id="A0A8X8XBA6"/>
<name>A0A8X8XBA6_SALSN</name>
<gene>
    <name evidence="2" type="ORF">SASPL_132037</name>
</gene>
<comment type="caution">
    <text evidence="2">The sequence shown here is derived from an EMBL/GenBank/DDBJ whole genome shotgun (WGS) entry which is preliminary data.</text>
</comment>
<comment type="similarity">
    <text evidence="1">Belongs to the peptidase S10 family.</text>
</comment>
<reference evidence="2" key="2">
    <citation type="submission" date="2020-08" db="EMBL/GenBank/DDBJ databases">
        <title>Plant Genome Project.</title>
        <authorList>
            <person name="Zhang R.-G."/>
        </authorList>
    </citation>
    <scope>NUCLEOTIDE SEQUENCE</scope>
    <source>
        <strain evidence="2">Huo1</strain>
        <tissue evidence="2">Leaf</tissue>
    </source>
</reference>
<sequence>MEDLERVTECLEKIYLMQILEPVCDDGNDKRGLLLDHMPMHDEIARRLLRFASPLGVEPWCRDMNMLYSTKWANNELVQKALHIREVYHYVFTQRARANIRNCEGGRTHTGRIQAPAMSSYDPEVARPQPPITQVASIIFLDYPVGTGFSYSNTTTSYSSSDTISTQHNYTFLRKWLLAHPEFIKNRLYVTGDSYGGKIAPMLALEIAKGSFRKLAGNEAGREPIMSLKGYIVGNAVTDENADINERIPYAHRMALISDKQFEVFSFFITKFNLVL</sequence>
<evidence type="ECO:0000313" key="3">
    <source>
        <dbReference type="Proteomes" id="UP000298416"/>
    </source>
</evidence>
<keyword evidence="3" id="KW-1185">Reference proteome</keyword>
<dbReference type="GO" id="GO:0019748">
    <property type="term" value="P:secondary metabolic process"/>
    <property type="evidence" value="ECO:0007669"/>
    <property type="project" value="TreeGrafter"/>
</dbReference>
<dbReference type="InterPro" id="IPR029058">
    <property type="entry name" value="AB_hydrolase_fold"/>
</dbReference>
<dbReference type="EMBL" id="PNBA02000011">
    <property type="protein sequence ID" value="KAG6409008.1"/>
    <property type="molecule type" value="Genomic_DNA"/>
</dbReference>
<evidence type="ECO:0000256" key="1">
    <source>
        <dbReference type="ARBA" id="ARBA00009431"/>
    </source>
</evidence>
<dbReference type="PANTHER" id="PTHR11802">
    <property type="entry name" value="SERINE PROTEASE FAMILY S10 SERINE CARBOXYPEPTIDASE"/>
    <property type="match status" value="1"/>
</dbReference>
<dbReference type="InterPro" id="IPR001563">
    <property type="entry name" value="Peptidase_S10"/>
</dbReference>
<reference evidence="2" key="1">
    <citation type="submission" date="2018-01" db="EMBL/GenBank/DDBJ databases">
        <authorList>
            <person name="Mao J.F."/>
        </authorList>
    </citation>
    <scope>NUCLEOTIDE SEQUENCE</scope>
    <source>
        <strain evidence="2">Huo1</strain>
        <tissue evidence="2">Leaf</tissue>
    </source>
</reference>
<dbReference type="GO" id="GO:0004185">
    <property type="term" value="F:serine-type carboxypeptidase activity"/>
    <property type="evidence" value="ECO:0007669"/>
    <property type="project" value="InterPro"/>
</dbReference>
<dbReference type="GO" id="GO:0016747">
    <property type="term" value="F:acyltransferase activity, transferring groups other than amino-acyl groups"/>
    <property type="evidence" value="ECO:0007669"/>
    <property type="project" value="TreeGrafter"/>
</dbReference>
<evidence type="ECO:0000313" key="2">
    <source>
        <dbReference type="EMBL" id="KAG6409008.1"/>
    </source>
</evidence>
<organism evidence="2">
    <name type="scientific">Salvia splendens</name>
    <name type="common">Scarlet sage</name>
    <dbReference type="NCBI Taxonomy" id="180675"/>
    <lineage>
        <taxon>Eukaryota</taxon>
        <taxon>Viridiplantae</taxon>
        <taxon>Streptophyta</taxon>
        <taxon>Embryophyta</taxon>
        <taxon>Tracheophyta</taxon>
        <taxon>Spermatophyta</taxon>
        <taxon>Magnoliopsida</taxon>
        <taxon>eudicotyledons</taxon>
        <taxon>Gunneridae</taxon>
        <taxon>Pentapetalae</taxon>
        <taxon>asterids</taxon>
        <taxon>lamiids</taxon>
        <taxon>Lamiales</taxon>
        <taxon>Lamiaceae</taxon>
        <taxon>Nepetoideae</taxon>
        <taxon>Mentheae</taxon>
        <taxon>Salviinae</taxon>
        <taxon>Salvia</taxon>
        <taxon>Salvia subgen. Calosphace</taxon>
        <taxon>core Calosphace</taxon>
    </lineage>
</organism>
<dbReference type="SUPFAM" id="SSF53474">
    <property type="entry name" value="alpha/beta-Hydrolases"/>
    <property type="match status" value="1"/>
</dbReference>
<dbReference type="Pfam" id="PF00450">
    <property type="entry name" value="Peptidase_S10"/>
    <property type="match status" value="1"/>
</dbReference>
<proteinExistence type="inferred from homology"/>
<dbReference type="PANTHER" id="PTHR11802:SF224">
    <property type="entry name" value="SERINE CARBOXYPEPTIDASE-LIKE 7 ISOFORM X1"/>
    <property type="match status" value="1"/>
</dbReference>
<dbReference type="PRINTS" id="PR00724">
    <property type="entry name" value="CRBOXYPTASEC"/>
</dbReference>